<sequence>MAVCRPVAKLPEISGKESIAVSNISAIDQLPRTDYRFDLASHLALENKHFWGWNHGFPLDNPQMALEKLRKSP</sequence>
<evidence type="ECO:0000313" key="2">
    <source>
        <dbReference type="Proteomes" id="UP000185783"/>
    </source>
</evidence>
<gene>
    <name evidence="1" type="ORF">A3843_02610</name>
</gene>
<accession>A0A1U7JKM9</accession>
<comment type="caution">
    <text evidence="1">The sequence shown here is derived from an EMBL/GenBank/DDBJ whole genome shotgun (WGS) entry which is preliminary data.</text>
</comment>
<dbReference type="STRING" id="197461.A3843_02610"/>
<organism evidence="1 2">
    <name type="scientific">Pseudovibrio exalbescens</name>
    <dbReference type="NCBI Taxonomy" id="197461"/>
    <lineage>
        <taxon>Bacteria</taxon>
        <taxon>Pseudomonadati</taxon>
        <taxon>Pseudomonadota</taxon>
        <taxon>Alphaproteobacteria</taxon>
        <taxon>Hyphomicrobiales</taxon>
        <taxon>Stappiaceae</taxon>
        <taxon>Pseudovibrio</taxon>
    </lineage>
</organism>
<dbReference type="Proteomes" id="UP000185783">
    <property type="component" value="Unassembled WGS sequence"/>
</dbReference>
<dbReference type="AlphaFoldDB" id="A0A1U7JKM9"/>
<evidence type="ECO:0000313" key="1">
    <source>
        <dbReference type="EMBL" id="OKL45252.1"/>
    </source>
</evidence>
<keyword evidence="2" id="KW-1185">Reference proteome</keyword>
<reference evidence="1 2" key="1">
    <citation type="submission" date="2016-03" db="EMBL/GenBank/DDBJ databases">
        <title>Genome sequence of Nesiotobacter sp. nov., a moderately halophilic alphaproteobacterium isolated from the Yellow Sea, China.</title>
        <authorList>
            <person name="Zhang G."/>
            <person name="Zhang R."/>
        </authorList>
    </citation>
    <scope>NUCLEOTIDE SEQUENCE [LARGE SCALE GENOMIC DNA]</scope>
    <source>
        <strain evidence="1 2">WB1-6</strain>
    </source>
</reference>
<protein>
    <submittedName>
        <fullName evidence="1">Uncharacterized protein</fullName>
    </submittedName>
</protein>
<proteinExistence type="predicted"/>
<dbReference type="EMBL" id="LVVZ01000005">
    <property type="protein sequence ID" value="OKL45252.1"/>
    <property type="molecule type" value="Genomic_DNA"/>
</dbReference>
<name>A0A1U7JKM9_9HYPH</name>